<dbReference type="AlphaFoldDB" id="A0A016QR04"/>
<feature type="region of interest" description="Disordered" evidence="1">
    <location>
        <begin position="63"/>
        <end position="98"/>
    </location>
</feature>
<reference evidence="2 3" key="1">
    <citation type="submission" date="2014-03" db="EMBL/GenBank/DDBJ databases">
        <title>Draft genome sequence of Deinococcus phoenicis 1P10ME.</title>
        <authorList>
            <person name="Stepanov V.G."/>
            <person name="Vaishampayan P."/>
            <person name="Venkateswaran K."/>
            <person name="Fox G.E."/>
        </authorList>
    </citation>
    <scope>NUCLEOTIDE SEQUENCE [LARGE SCALE GENOMIC DNA]</scope>
    <source>
        <strain evidence="2 3">1P10ME</strain>
    </source>
</reference>
<dbReference type="STRING" id="1476583.DEIPH_ctg021orf0015"/>
<dbReference type="RefSeq" id="WP_034355797.1">
    <property type="nucleotide sequence ID" value="NZ_JHAC01000021.1"/>
</dbReference>
<proteinExistence type="predicted"/>
<comment type="caution">
    <text evidence="2">The sequence shown here is derived from an EMBL/GenBank/DDBJ whole genome shotgun (WGS) entry which is preliminary data.</text>
</comment>
<evidence type="ECO:0000313" key="3">
    <source>
        <dbReference type="Proteomes" id="UP000020492"/>
    </source>
</evidence>
<dbReference type="PATRIC" id="fig|1476583.3.peg.1345"/>
<dbReference type="OrthoDB" id="53398at2"/>
<name>A0A016QR04_9DEIO</name>
<keyword evidence="3" id="KW-1185">Reference proteome</keyword>
<sequence length="610" mass="65388">MTYWAELVELYEYRVADALEGRLPRGGRGSLAYLRDVLFAAPLEPALSRRLLDTDRQYRTHLKRAREEGGPVSRSLPPPPPPPAARATWTAPAPGSTPEARAWEEVQRLVWFADLRTRLLHLGRTLQTQPERLSLRVLYTAVENADRDARGVTPALAVPPVGDSLVSLHDPEVVRDLMLALAERLLTPEGRARFLGALGAVQEAPFPRHADADVLAARIQAAGREPLAPEAREALVQALRAPYPQENRDPRERPAIREAARQLQQTLETLLEDAPGPGLGVTLAHSILYAGAASAALPAPDDAASELVIHLAGGEAARWRGLDFRWQPVGPNRQDSAQEPNWQMLVEGPDGQKQVVLLRPGLPAAERVLTLNTPHLPLRLALSGAYLLLQAGERPAEQLGRLAAQARAAARLLDPEGQYANLRLARAAAQALQGEPVDAAALGPASAAKYAAADPDTLLAFARRGVGALTTRLSRLTPAEVAAALSASAAALGLPTPRAQALHEALHAATFIPERLPEPYPITQLELPGDGRFVSVTLGDDPVTLQARGRALTLRDDQGSLAVLLPGQPPVPLADLLVLRVPGAHLLLVRQGRWLAAAEVRTADTATPPA</sequence>
<dbReference type="EMBL" id="JHAC01000021">
    <property type="protein sequence ID" value="EYB68508.1"/>
    <property type="molecule type" value="Genomic_DNA"/>
</dbReference>
<protein>
    <submittedName>
        <fullName evidence="2">Uncharacterized protein</fullName>
    </submittedName>
</protein>
<accession>A0A016QR04</accession>
<organism evidence="2 3">
    <name type="scientific">Deinococcus phoenicis</name>
    <dbReference type="NCBI Taxonomy" id="1476583"/>
    <lineage>
        <taxon>Bacteria</taxon>
        <taxon>Thermotogati</taxon>
        <taxon>Deinococcota</taxon>
        <taxon>Deinococci</taxon>
        <taxon>Deinococcales</taxon>
        <taxon>Deinococcaceae</taxon>
        <taxon>Deinococcus</taxon>
    </lineage>
</organism>
<gene>
    <name evidence="2" type="ORF">DEIPH_ctg021orf0015</name>
</gene>
<dbReference type="eggNOG" id="ENOG502ZA5D">
    <property type="taxonomic scope" value="Bacteria"/>
</dbReference>
<evidence type="ECO:0000313" key="2">
    <source>
        <dbReference type="EMBL" id="EYB68508.1"/>
    </source>
</evidence>
<feature type="compositionally biased region" description="Low complexity" evidence="1">
    <location>
        <begin position="85"/>
        <end position="94"/>
    </location>
</feature>
<dbReference type="Proteomes" id="UP000020492">
    <property type="component" value="Unassembled WGS sequence"/>
</dbReference>
<evidence type="ECO:0000256" key="1">
    <source>
        <dbReference type="SAM" id="MobiDB-lite"/>
    </source>
</evidence>